<dbReference type="InterPro" id="IPR011990">
    <property type="entry name" value="TPR-like_helical_dom_sf"/>
</dbReference>
<dbReference type="VEuPathDB" id="FungiDB:GMDG_02648"/>
<evidence type="ECO:0000256" key="1">
    <source>
        <dbReference type="ARBA" id="ARBA00007626"/>
    </source>
</evidence>
<dbReference type="PROSITE" id="PS51375">
    <property type="entry name" value="PPR"/>
    <property type="match status" value="2"/>
</dbReference>
<feature type="repeat" description="PPR" evidence="2">
    <location>
        <begin position="694"/>
        <end position="728"/>
    </location>
</feature>
<organism evidence="4">
    <name type="scientific">Pseudogymnoascus destructans</name>
    <dbReference type="NCBI Taxonomy" id="655981"/>
    <lineage>
        <taxon>Eukaryota</taxon>
        <taxon>Fungi</taxon>
        <taxon>Dikarya</taxon>
        <taxon>Ascomycota</taxon>
        <taxon>Pezizomycotina</taxon>
        <taxon>Leotiomycetes</taxon>
        <taxon>Thelebolales</taxon>
        <taxon>Thelebolaceae</taxon>
        <taxon>Pseudogymnoascus</taxon>
    </lineage>
</organism>
<dbReference type="AlphaFoldDB" id="A0A177ADV8"/>
<feature type="region of interest" description="Disordered" evidence="3">
    <location>
        <begin position="782"/>
        <end position="814"/>
    </location>
</feature>
<evidence type="ECO:0000256" key="3">
    <source>
        <dbReference type="SAM" id="MobiDB-lite"/>
    </source>
</evidence>
<dbReference type="Pfam" id="PF13041">
    <property type="entry name" value="PPR_2"/>
    <property type="match status" value="1"/>
</dbReference>
<reference evidence="4" key="1">
    <citation type="submission" date="2016-03" db="EMBL/GenBank/DDBJ databases">
        <title>Updated assembly of Pseudogymnoascus destructans, the fungus causing white-nose syndrome of bats.</title>
        <authorList>
            <person name="Palmer J.M."/>
            <person name="Drees K.P."/>
            <person name="Foster J.T."/>
            <person name="Lindner D.L."/>
        </authorList>
    </citation>
    <scope>NUCLEOTIDE SEQUENCE [LARGE SCALE GENOMIC DNA]</scope>
    <source>
        <strain evidence="4">20631-21</strain>
    </source>
</reference>
<dbReference type="RefSeq" id="XP_024324895.1">
    <property type="nucleotide sequence ID" value="XM_024467331.1"/>
</dbReference>
<dbReference type="Gene3D" id="1.25.40.10">
    <property type="entry name" value="Tetratricopeptide repeat domain"/>
    <property type="match status" value="2"/>
</dbReference>
<accession>A0A177ADV8</accession>
<dbReference type="PANTHER" id="PTHR46128:SF211">
    <property type="entry name" value="PENTACOTRIPEPTIDE-REPEAT REGION OF PRORP DOMAIN-CONTAINING PROTEIN"/>
    <property type="match status" value="1"/>
</dbReference>
<name>A0A177ADV8_9PEZI</name>
<dbReference type="InterPro" id="IPR050872">
    <property type="entry name" value="PPR_P_subfamily"/>
</dbReference>
<sequence>MPAIIRHSPLGAGLSLADLNILPFLAPRLLQAWPRSRRGQRAQSTASVRLERPATQPLNGHGQSSSVSAASRQAPPSGDRTRHPQSQYGPSYERIDGRRGPTITRTSAKPPALSPVDNTRFYPQKHTGDIASSNQDRFTLTHLHQETTDETSLRQDESSNLTREDVTGSYFSETHLDMLSDFLKANGKDKDIEDSRQYLDRHWEVFFDGMRNENQSKHSGHGSKRSRQMESIANFDPSVDIYDLQLEWKNIPRKYRRNYWPGLMLDILCKRPDDALKFLVATTLADPLPNRACIEDSLDYVVEYHLYRQSQSPISSKNFAVLFEAINDLLTRFITSKIRISSYAIYHLCKHADRLQAETLLETLSQRGQEANPNLRLHFVDFLARRGATDSAVTLLGSMHRDKVVDFTEPRVASICATLLRCSQQNPEAVYSESHIYSFLLEWGIRPSIIFYTILAHNAFESRDHETAWKIYDMIIENDIVPSDHTYSIFLHNAKLRKDQEALENILKGVKANSIRNEYVATDLLHAMLLIHENQARNLRGDEARASSESLFQRMVLLYSTYFELAPLEDLAPEYFTIDRKLSPEAEGRRMHPDCVTLSLMVSTVIRCRIEQSELPLFYNRFKSLVDAGHPDFVNVATEANVFNAFIKAIGKDRDMLPFTTQILGDMLGAEASGVKAQSTDIESNDRKRIVSPTVQTWSILVHAFMTQGQPRAAEKLVAMMKRRGVDPNKVTWNTLITGYLQMQNMAGAMHSYDRAKEEGWTIDESICGHLGLSKHQIMLDQQSETMPRTAESGRPRGESEEQPETHSPFWKPDGIRSLRRAEFQTGEMLDFLLGAELKRVEIVTRIERLLRGAKGNPELAGKRSLRLKKASSGLKRLENLVDGRLYGLEKASGV</sequence>
<dbReference type="InterPro" id="IPR002885">
    <property type="entry name" value="PPR_rpt"/>
</dbReference>
<comment type="similarity">
    <text evidence="1">Belongs to the PPR family. P subfamily.</text>
</comment>
<dbReference type="Pfam" id="PF13812">
    <property type="entry name" value="PPR_3"/>
    <property type="match status" value="1"/>
</dbReference>
<feature type="compositionally biased region" description="Low complexity" evidence="3">
    <location>
        <begin position="63"/>
        <end position="77"/>
    </location>
</feature>
<dbReference type="Proteomes" id="UP000077154">
    <property type="component" value="Unassembled WGS sequence"/>
</dbReference>
<evidence type="ECO:0000256" key="2">
    <source>
        <dbReference type="PROSITE-ProRule" id="PRU00708"/>
    </source>
</evidence>
<dbReference type="OrthoDB" id="185373at2759"/>
<protein>
    <recommendedName>
        <fullName evidence="5">Pentacotripeptide-repeat region of PRORP domain-containing protein</fullName>
    </recommendedName>
</protein>
<evidence type="ECO:0000313" key="4">
    <source>
        <dbReference type="EMBL" id="OAF59612.1"/>
    </source>
</evidence>
<dbReference type="PANTHER" id="PTHR46128">
    <property type="entry name" value="MITOCHONDRIAL GROUP I INTRON SPLICING FACTOR CCM1"/>
    <property type="match status" value="1"/>
</dbReference>
<feature type="region of interest" description="Disordered" evidence="3">
    <location>
        <begin position="35"/>
        <end position="131"/>
    </location>
</feature>
<dbReference type="eggNOG" id="KOG4197">
    <property type="taxonomic scope" value="Eukaryota"/>
</dbReference>
<dbReference type="GeneID" id="36286762"/>
<dbReference type="NCBIfam" id="TIGR00756">
    <property type="entry name" value="PPR"/>
    <property type="match status" value="1"/>
</dbReference>
<feature type="repeat" description="PPR" evidence="2">
    <location>
        <begin position="729"/>
        <end position="763"/>
    </location>
</feature>
<gene>
    <name evidence="4" type="ORF">VC83_03688</name>
</gene>
<proteinExistence type="inferred from homology"/>
<evidence type="ECO:0008006" key="5">
    <source>
        <dbReference type="Google" id="ProtNLM"/>
    </source>
</evidence>
<dbReference type="EMBL" id="KV441393">
    <property type="protein sequence ID" value="OAF59612.1"/>
    <property type="molecule type" value="Genomic_DNA"/>
</dbReference>